<comment type="caution">
    <text evidence="1">The sequence shown here is derived from an EMBL/GenBank/DDBJ whole genome shotgun (WGS) entry which is preliminary data.</text>
</comment>
<accession>A0A0W8FR04</accession>
<protein>
    <submittedName>
        <fullName evidence="1">Uncharacterized protein</fullName>
    </submittedName>
</protein>
<gene>
    <name evidence="1" type="ORF">ASZ90_006856</name>
</gene>
<sequence length="45" mass="5405">MKKNLQPPEYYINEVLCSPNFPDLPRNYLSSPFMYERPMARVKVK</sequence>
<reference evidence="1" key="1">
    <citation type="journal article" date="2015" name="Proc. Natl. Acad. Sci. U.S.A.">
        <title>Networks of energetic and metabolic interactions define dynamics in microbial communities.</title>
        <authorList>
            <person name="Embree M."/>
            <person name="Liu J.K."/>
            <person name="Al-Bassam M.M."/>
            <person name="Zengler K."/>
        </authorList>
    </citation>
    <scope>NUCLEOTIDE SEQUENCE</scope>
</reference>
<name>A0A0W8FR04_9ZZZZ</name>
<organism evidence="1">
    <name type="scientific">hydrocarbon metagenome</name>
    <dbReference type="NCBI Taxonomy" id="938273"/>
    <lineage>
        <taxon>unclassified sequences</taxon>
        <taxon>metagenomes</taxon>
        <taxon>ecological metagenomes</taxon>
    </lineage>
</organism>
<proteinExistence type="predicted"/>
<evidence type="ECO:0000313" key="1">
    <source>
        <dbReference type="EMBL" id="KUG23352.1"/>
    </source>
</evidence>
<dbReference type="EMBL" id="LNQE01000911">
    <property type="protein sequence ID" value="KUG23352.1"/>
    <property type="molecule type" value="Genomic_DNA"/>
</dbReference>
<dbReference type="AlphaFoldDB" id="A0A0W8FR04"/>